<feature type="compositionally biased region" description="Basic residues" evidence="1">
    <location>
        <begin position="103"/>
        <end position="112"/>
    </location>
</feature>
<evidence type="ECO:0000313" key="3">
    <source>
        <dbReference type="Proteomes" id="UP001275084"/>
    </source>
</evidence>
<comment type="caution">
    <text evidence="2">The sequence shown here is derived from an EMBL/GenBank/DDBJ whole genome shotgun (WGS) entry which is preliminary data.</text>
</comment>
<keyword evidence="3" id="KW-1185">Reference proteome</keyword>
<evidence type="ECO:0000256" key="1">
    <source>
        <dbReference type="SAM" id="MobiDB-lite"/>
    </source>
</evidence>
<dbReference type="AlphaFoldDB" id="A0AAJ0MIV5"/>
<organism evidence="2 3">
    <name type="scientific">Lasiosphaeria hispida</name>
    <dbReference type="NCBI Taxonomy" id="260671"/>
    <lineage>
        <taxon>Eukaryota</taxon>
        <taxon>Fungi</taxon>
        <taxon>Dikarya</taxon>
        <taxon>Ascomycota</taxon>
        <taxon>Pezizomycotina</taxon>
        <taxon>Sordariomycetes</taxon>
        <taxon>Sordariomycetidae</taxon>
        <taxon>Sordariales</taxon>
        <taxon>Lasiosphaeriaceae</taxon>
        <taxon>Lasiosphaeria</taxon>
    </lineage>
</organism>
<gene>
    <name evidence="2" type="ORF">B0T25DRAFT_535626</name>
</gene>
<dbReference type="Proteomes" id="UP001275084">
    <property type="component" value="Unassembled WGS sequence"/>
</dbReference>
<reference evidence="2" key="1">
    <citation type="journal article" date="2023" name="Mol. Phylogenet. Evol.">
        <title>Genome-scale phylogeny and comparative genomics of the fungal order Sordariales.</title>
        <authorList>
            <person name="Hensen N."/>
            <person name="Bonometti L."/>
            <person name="Westerberg I."/>
            <person name="Brannstrom I.O."/>
            <person name="Guillou S."/>
            <person name="Cros-Aarteil S."/>
            <person name="Calhoun S."/>
            <person name="Haridas S."/>
            <person name="Kuo A."/>
            <person name="Mondo S."/>
            <person name="Pangilinan J."/>
            <person name="Riley R."/>
            <person name="LaButti K."/>
            <person name="Andreopoulos B."/>
            <person name="Lipzen A."/>
            <person name="Chen C."/>
            <person name="Yan M."/>
            <person name="Daum C."/>
            <person name="Ng V."/>
            <person name="Clum A."/>
            <person name="Steindorff A."/>
            <person name="Ohm R.A."/>
            <person name="Martin F."/>
            <person name="Silar P."/>
            <person name="Natvig D.O."/>
            <person name="Lalanne C."/>
            <person name="Gautier V."/>
            <person name="Ament-Velasquez S.L."/>
            <person name="Kruys A."/>
            <person name="Hutchinson M.I."/>
            <person name="Powell A.J."/>
            <person name="Barry K."/>
            <person name="Miller A.N."/>
            <person name="Grigoriev I.V."/>
            <person name="Debuchy R."/>
            <person name="Gladieux P."/>
            <person name="Hiltunen Thoren M."/>
            <person name="Johannesson H."/>
        </authorList>
    </citation>
    <scope>NUCLEOTIDE SEQUENCE</scope>
    <source>
        <strain evidence="2">CBS 955.72</strain>
    </source>
</reference>
<sequence length="242" mass="27819">MWGRSRAAISSRQGEKQIRKGLSTGLHNDKYHDIGTAGTLDNWNKRLHTTKSQNCRVLRACPVAPSPTVDTTIPKNECDLERRATGRGAVVSPSTAPETATRPPHHARRGHRDSRAAQVRKNEPRADRRRHPLLHQPDQTGLQRPAPPQEARQVVQRQGARPQQLWYRRGWRGRGYHHRIDRGCRAQRARSLFGLSRIGNYHTDMLLQLASYFVMQSHHAQFYVPLMIHLFHPFYIVCLHPL</sequence>
<protein>
    <submittedName>
        <fullName evidence="2">Uncharacterized protein</fullName>
    </submittedName>
</protein>
<name>A0AAJ0MIV5_9PEZI</name>
<accession>A0AAJ0MIV5</accession>
<evidence type="ECO:0000313" key="2">
    <source>
        <dbReference type="EMBL" id="KAK3360427.1"/>
    </source>
</evidence>
<proteinExistence type="predicted"/>
<feature type="region of interest" description="Disordered" evidence="1">
    <location>
        <begin position="68"/>
        <end position="159"/>
    </location>
</feature>
<dbReference type="EMBL" id="JAUIQD010000002">
    <property type="protein sequence ID" value="KAK3360427.1"/>
    <property type="molecule type" value="Genomic_DNA"/>
</dbReference>
<reference evidence="2" key="2">
    <citation type="submission" date="2023-06" db="EMBL/GenBank/DDBJ databases">
        <authorList>
            <consortium name="Lawrence Berkeley National Laboratory"/>
            <person name="Haridas S."/>
            <person name="Hensen N."/>
            <person name="Bonometti L."/>
            <person name="Westerberg I."/>
            <person name="Brannstrom I.O."/>
            <person name="Guillou S."/>
            <person name="Cros-Aarteil S."/>
            <person name="Calhoun S."/>
            <person name="Kuo A."/>
            <person name="Mondo S."/>
            <person name="Pangilinan J."/>
            <person name="Riley R."/>
            <person name="Labutti K."/>
            <person name="Andreopoulos B."/>
            <person name="Lipzen A."/>
            <person name="Chen C."/>
            <person name="Yanf M."/>
            <person name="Daum C."/>
            <person name="Ng V."/>
            <person name="Clum A."/>
            <person name="Steindorff A."/>
            <person name="Ohm R."/>
            <person name="Martin F."/>
            <person name="Silar P."/>
            <person name="Natvig D."/>
            <person name="Lalanne C."/>
            <person name="Gautier V."/>
            <person name="Ament-Velasquez S.L."/>
            <person name="Kruys A."/>
            <person name="Hutchinson M.I."/>
            <person name="Powell A.J."/>
            <person name="Barry K."/>
            <person name="Miller A.N."/>
            <person name="Grigoriev I.V."/>
            <person name="Debuchy R."/>
            <person name="Gladieux P."/>
            <person name="Thoren M.H."/>
            <person name="Johannesson H."/>
        </authorList>
    </citation>
    <scope>NUCLEOTIDE SEQUENCE</scope>
    <source>
        <strain evidence="2">CBS 955.72</strain>
    </source>
</reference>